<dbReference type="InterPro" id="IPR033177">
    <property type="entry name" value="PSD-B"/>
</dbReference>
<keyword evidence="6" id="KW-0443">Lipid metabolism</keyword>
<evidence type="ECO:0000256" key="9">
    <source>
        <dbReference type="ARBA" id="ARBA00023264"/>
    </source>
</evidence>
<comment type="function">
    <text evidence="12">Catalyzes the formation of phosphatidylethanolamine (PtdEtn) from phosphatidylserine (PtdSer). Plays a central role in phospholipid metabolism and in the interorganelle trafficking of phosphatidylserine. May be involved in lipid droplet biogenesis at the endoplasmic reticulum membrane.</text>
</comment>
<evidence type="ECO:0000313" key="13">
    <source>
        <dbReference type="Proteomes" id="UP000887540"/>
    </source>
</evidence>
<dbReference type="PANTHER" id="PTHR10067:SF6">
    <property type="entry name" value="PHOSPHATIDYLSERINE DECARBOXYLASE PROENZYME, MITOCHONDRIAL"/>
    <property type="match status" value="1"/>
</dbReference>
<keyword evidence="13" id="KW-1185">Reference proteome</keyword>
<keyword evidence="9" id="KW-1208">Phospholipid metabolism</keyword>
<reference evidence="14" key="1">
    <citation type="submission" date="2022-11" db="UniProtKB">
        <authorList>
            <consortium name="WormBaseParasite"/>
        </authorList>
    </citation>
    <scope>IDENTIFICATION</scope>
</reference>
<accession>A0A914E3F3</accession>
<name>A0A914E3F3_9BILA</name>
<dbReference type="Pfam" id="PF02666">
    <property type="entry name" value="PS_Dcarbxylase"/>
    <property type="match status" value="1"/>
</dbReference>
<comment type="pathway">
    <text evidence="11">Phospholipid metabolism; phosphatidylethanolamine biosynthesis.</text>
</comment>
<dbReference type="NCBIfam" id="TIGR00163">
    <property type="entry name" value="PS_decarb"/>
    <property type="match status" value="1"/>
</dbReference>
<sequence>MKSIPFPLRALSVQNGIELSRHGSLLQNIFIYFPSLSVPYTHLIGHLSTIPIPVYLRPILYGIYAYYYGVNMKEANEDFRAYKNFALFFIRPLKPGSRSIDNSLLVSPADGIVVQCGEVVGRKIDKIKDHEYEIDELLGPVDSKATPPNKLYQFVIHLLPKDYHAFHSPANWEVHTKVEHKGHMLPVKIRKWVPAWFCINARVCLIGKWKYGFFSMTPVAATTVGKIALDPGPMLSPAHERDRERTGDYAIYDQHFRYRHGDKIGEFHAGSIIVLIFEAPPGLKFCVKPDQTLHYGNRIVETEL</sequence>
<dbReference type="Proteomes" id="UP000887540">
    <property type="component" value="Unplaced"/>
</dbReference>
<evidence type="ECO:0000256" key="5">
    <source>
        <dbReference type="ARBA" id="ARBA00022793"/>
    </source>
</evidence>
<dbReference type="GO" id="GO:0005739">
    <property type="term" value="C:mitochondrion"/>
    <property type="evidence" value="ECO:0007669"/>
    <property type="project" value="TreeGrafter"/>
</dbReference>
<evidence type="ECO:0000313" key="14">
    <source>
        <dbReference type="WBParaSite" id="ACRNAN_scaffold538.g32797.t1"/>
    </source>
</evidence>
<evidence type="ECO:0000256" key="8">
    <source>
        <dbReference type="ARBA" id="ARBA00023239"/>
    </source>
</evidence>
<proteinExistence type="predicted"/>
<keyword evidence="4" id="KW-0444">Lipid biosynthesis</keyword>
<dbReference type="AlphaFoldDB" id="A0A914E3F3"/>
<keyword evidence="7" id="KW-0594">Phospholipid biosynthesis</keyword>
<dbReference type="WBParaSite" id="ACRNAN_scaffold538.g32797.t1">
    <property type="protein sequence ID" value="ACRNAN_scaffold538.g32797.t1"/>
    <property type="gene ID" value="ACRNAN_scaffold538.g32797"/>
</dbReference>
<evidence type="ECO:0000256" key="2">
    <source>
        <dbReference type="ARBA" id="ARBA00005189"/>
    </source>
</evidence>
<dbReference type="PANTHER" id="PTHR10067">
    <property type="entry name" value="PHOSPHATIDYLSERINE DECARBOXYLASE"/>
    <property type="match status" value="1"/>
</dbReference>
<evidence type="ECO:0000256" key="12">
    <source>
        <dbReference type="ARBA" id="ARBA00045136"/>
    </source>
</evidence>
<dbReference type="EC" id="4.1.1.65" evidence="3"/>
<evidence type="ECO:0000256" key="6">
    <source>
        <dbReference type="ARBA" id="ARBA00023098"/>
    </source>
</evidence>
<dbReference type="InterPro" id="IPR003817">
    <property type="entry name" value="PS_Dcarbxylase"/>
</dbReference>
<protein>
    <recommendedName>
        <fullName evidence="3">phosphatidylserine decarboxylase</fullName>
        <ecNumber evidence="3">4.1.1.65</ecNumber>
    </recommendedName>
</protein>
<evidence type="ECO:0000256" key="4">
    <source>
        <dbReference type="ARBA" id="ARBA00022516"/>
    </source>
</evidence>
<evidence type="ECO:0000256" key="10">
    <source>
        <dbReference type="ARBA" id="ARBA00023317"/>
    </source>
</evidence>
<keyword evidence="10" id="KW-0670">Pyruvate</keyword>
<evidence type="ECO:0000256" key="7">
    <source>
        <dbReference type="ARBA" id="ARBA00023209"/>
    </source>
</evidence>
<evidence type="ECO:0000256" key="1">
    <source>
        <dbReference type="ARBA" id="ARBA00001928"/>
    </source>
</evidence>
<keyword evidence="5" id="KW-0210">Decarboxylase</keyword>
<dbReference type="GO" id="GO:0004609">
    <property type="term" value="F:phosphatidylserine decarboxylase activity"/>
    <property type="evidence" value="ECO:0007669"/>
    <property type="project" value="UniProtKB-EC"/>
</dbReference>
<evidence type="ECO:0000256" key="3">
    <source>
        <dbReference type="ARBA" id="ARBA00012243"/>
    </source>
</evidence>
<organism evidence="13 14">
    <name type="scientific">Acrobeloides nanus</name>
    <dbReference type="NCBI Taxonomy" id="290746"/>
    <lineage>
        <taxon>Eukaryota</taxon>
        <taxon>Metazoa</taxon>
        <taxon>Ecdysozoa</taxon>
        <taxon>Nematoda</taxon>
        <taxon>Chromadorea</taxon>
        <taxon>Rhabditida</taxon>
        <taxon>Tylenchina</taxon>
        <taxon>Cephalobomorpha</taxon>
        <taxon>Cephaloboidea</taxon>
        <taxon>Cephalobidae</taxon>
        <taxon>Acrobeloides</taxon>
    </lineage>
</organism>
<dbReference type="GO" id="GO:0006646">
    <property type="term" value="P:phosphatidylethanolamine biosynthetic process"/>
    <property type="evidence" value="ECO:0007669"/>
    <property type="project" value="TreeGrafter"/>
</dbReference>
<comment type="pathway">
    <text evidence="2">Lipid metabolism.</text>
</comment>
<keyword evidence="8" id="KW-0456">Lyase</keyword>
<evidence type="ECO:0000256" key="11">
    <source>
        <dbReference type="ARBA" id="ARBA00024326"/>
    </source>
</evidence>
<comment type="cofactor">
    <cofactor evidence="1">
        <name>pyruvate</name>
        <dbReference type="ChEBI" id="CHEBI:15361"/>
    </cofactor>
</comment>